<keyword evidence="3" id="KW-1185">Reference proteome</keyword>
<protein>
    <submittedName>
        <fullName evidence="2">Uncharacterized protein</fullName>
    </submittedName>
</protein>
<reference evidence="2 3" key="1">
    <citation type="journal article" date="2022" name="Nat. Ecol. Evol.">
        <title>A masculinizing supergene underlies an exaggerated male reproductive morph in a spider.</title>
        <authorList>
            <person name="Hendrickx F."/>
            <person name="De Corte Z."/>
            <person name="Sonet G."/>
            <person name="Van Belleghem S.M."/>
            <person name="Kostlbacher S."/>
            <person name="Vangestel C."/>
        </authorList>
    </citation>
    <scope>NUCLEOTIDE SEQUENCE [LARGE SCALE GENOMIC DNA]</scope>
    <source>
        <strain evidence="2">W744_W776</strain>
    </source>
</reference>
<dbReference type="Proteomes" id="UP000827092">
    <property type="component" value="Unassembled WGS sequence"/>
</dbReference>
<feature type="region of interest" description="Disordered" evidence="1">
    <location>
        <begin position="1"/>
        <end position="35"/>
    </location>
</feature>
<proteinExistence type="predicted"/>
<evidence type="ECO:0000313" key="3">
    <source>
        <dbReference type="Proteomes" id="UP000827092"/>
    </source>
</evidence>
<dbReference type="EMBL" id="JAFNEN010000093">
    <property type="protein sequence ID" value="KAG8195117.1"/>
    <property type="molecule type" value="Genomic_DNA"/>
</dbReference>
<dbReference type="AlphaFoldDB" id="A0AAV6VEJ0"/>
<organism evidence="2 3">
    <name type="scientific">Oedothorax gibbosus</name>
    <dbReference type="NCBI Taxonomy" id="931172"/>
    <lineage>
        <taxon>Eukaryota</taxon>
        <taxon>Metazoa</taxon>
        <taxon>Ecdysozoa</taxon>
        <taxon>Arthropoda</taxon>
        <taxon>Chelicerata</taxon>
        <taxon>Arachnida</taxon>
        <taxon>Araneae</taxon>
        <taxon>Araneomorphae</taxon>
        <taxon>Entelegynae</taxon>
        <taxon>Araneoidea</taxon>
        <taxon>Linyphiidae</taxon>
        <taxon>Erigoninae</taxon>
        <taxon>Oedothorax</taxon>
    </lineage>
</organism>
<gene>
    <name evidence="2" type="ORF">JTE90_013592</name>
</gene>
<evidence type="ECO:0000256" key="1">
    <source>
        <dbReference type="SAM" id="MobiDB-lite"/>
    </source>
</evidence>
<evidence type="ECO:0000313" key="2">
    <source>
        <dbReference type="EMBL" id="KAG8195117.1"/>
    </source>
</evidence>
<sequence length="120" mass="12994">MGATSELPQIQPSTTHIQVDTPTTAKTSIPSNPGLRQEHKKILLKSWQSIGGTYIGSGLSSPLGCCQEGGVSVPLFCMYLATSETKARANRLLLNPEDPHPYPAKISWFNETRMLAAVRA</sequence>
<feature type="compositionally biased region" description="Polar residues" evidence="1">
    <location>
        <begin position="1"/>
        <end position="31"/>
    </location>
</feature>
<comment type="caution">
    <text evidence="2">The sequence shown here is derived from an EMBL/GenBank/DDBJ whole genome shotgun (WGS) entry which is preliminary data.</text>
</comment>
<name>A0AAV6VEJ0_9ARAC</name>
<accession>A0AAV6VEJ0</accession>